<dbReference type="OrthoDB" id="140919at2"/>
<keyword evidence="5" id="KW-1185">Reference proteome</keyword>
<dbReference type="GO" id="GO:0048029">
    <property type="term" value="F:monosaccharide binding"/>
    <property type="evidence" value="ECO:0007669"/>
    <property type="project" value="TreeGrafter"/>
</dbReference>
<dbReference type="GO" id="GO:0006094">
    <property type="term" value="P:gluconeogenesis"/>
    <property type="evidence" value="ECO:0007669"/>
    <property type="project" value="UniProtKB-KW"/>
</dbReference>
<dbReference type="EMBL" id="CP036298">
    <property type="protein sequence ID" value="QDV27906.1"/>
    <property type="molecule type" value="Genomic_DNA"/>
</dbReference>
<protein>
    <submittedName>
        <fullName evidence="4">Glucose-6-phosphate isomerase</fullName>
        <ecNumber evidence="4">5.3.1.9</ecNumber>
    </submittedName>
</protein>
<dbReference type="PANTHER" id="PTHR11469:SF1">
    <property type="entry name" value="GLUCOSE-6-PHOSPHATE ISOMERASE"/>
    <property type="match status" value="1"/>
</dbReference>
<dbReference type="GO" id="GO:0005829">
    <property type="term" value="C:cytosol"/>
    <property type="evidence" value="ECO:0007669"/>
    <property type="project" value="TreeGrafter"/>
</dbReference>
<evidence type="ECO:0000256" key="1">
    <source>
        <dbReference type="ARBA" id="ARBA00022432"/>
    </source>
</evidence>
<proteinExistence type="predicted"/>
<dbReference type="KEGG" id="ahel:Q31a_62990"/>
<accession>A0A518GH31</accession>
<dbReference type="PROSITE" id="PS51463">
    <property type="entry name" value="P_GLUCOSE_ISOMERASE_3"/>
    <property type="match status" value="1"/>
</dbReference>
<gene>
    <name evidence="4" type="primary">pgi_2</name>
    <name evidence="4" type="ORF">Q31a_62990</name>
</gene>
<dbReference type="Proteomes" id="UP000318017">
    <property type="component" value="Chromosome"/>
</dbReference>
<dbReference type="GO" id="GO:0051156">
    <property type="term" value="P:glucose 6-phosphate metabolic process"/>
    <property type="evidence" value="ECO:0007669"/>
    <property type="project" value="TreeGrafter"/>
</dbReference>
<evidence type="ECO:0000256" key="2">
    <source>
        <dbReference type="ARBA" id="ARBA00023152"/>
    </source>
</evidence>
<reference evidence="4 5" key="1">
    <citation type="submission" date="2019-02" db="EMBL/GenBank/DDBJ databases">
        <title>Deep-cultivation of Planctomycetes and their phenomic and genomic characterization uncovers novel biology.</title>
        <authorList>
            <person name="Wiegand S."/>
            <person name="Jogler M."/>
            <person name="Boedeker C."/>
            <person name="Pinto D."/>
            <person name="Vollmers J."/>
            <person name="Rivas-Marin E."/>
            <person name="Kohn T."/>
            <person name="Peeters S.H."/>
            <person name="Heuer A."/>
            <person name="Rast P."/>
            <person name="Oberbeckmann S."/>
            <person name="Bunk B."/>
            <person name="Jeske O."/>
            <person name="Meyerdierks A."/>
            <person name="Storesund J.E."/>
            <person name="Kallscheuer N."/>
            <person name="Luecker S."/>
            <person name="Lage O.M."/>
            <person name="Pohl T."/>
            <person name="Merkel B.J."/>
            <person name="Hornburger P."/>
            <person name="Mueller R.-W."/>
            <person name="Bruemmer F."/>
            <person name="Labrenz M."/>
            <person name="Spormann A.M."/>
            <person name="Op den Camp H."/>
            <person name="Overmann J."/>
            <person name="Amann R."/>
            <person name="Jetten M.S.M."/>
            <person name="Mascher T."/>
            <person name="Medema M.H."/>
            <person name="Devos D.P."/>
            <person name="Kaster A.-K."/>
            <person name="Ovreas L."/>
            <person name="Rohde M."/>
            <person name="Galperin M.Y."/>
            <person name="Jogler C."/>
        </authorList>
    </citation>
    <scope>NUCLEOTIDE SEQUENCE [LARGE SCALE GENOMIC DNA]</scope>
    <source>
        <strain evidence="4 5">Q31a</strain>
    </source>
</reference>
<dbReference type="GO" id="GO:0097367">
    <property type="term" value="F:carbohydrate derivative binding"/>
    <property type="evidence" value="ECO:0007669"/>
    <property type="project" value="InterPro"/>
</dbReference>
<sequence length="466" mass="50509">MPPLLNFDSTDAFPPGGGERRAKLSGLASVLDRLRDELVQLDGPMLAGSIATPAEKLPLHSGFFQLPQQQLASYQADRQGSELALVLAVTKRLMTEVDSIVVLGSETASLGAEAMLASCCQPYFNQLSRGARGSRPRMYFAGNSLGNDPTQGLLQLLNAHRAQTAVGVQESWGVVVIDPSGEDRQVQAVLEPFLRALAVSCGGDPQLLRSRFIAVTGAEGELRGVAERLACPNVFSVPPSVGERFSLLSHVGLVPGALMGINIMKLMEGAQAIDEHFSTTKAADNIVLQLAAVSYLADVHCDEPIRALCVWNDALEATGRWYEHVVTGALNHRRAGPTPLTVTMPRDYRRFGQQCQNGPPNKLVHYVRVERSRFDPLRSSAETSGNWVNGLFVAEPSGGEADVAPTLPSVLDEVYEDALQGMREARIPATQISIPILDEYYQGQLFQLLMLATVVEGRLRGINPYR</sequence>
<dbReference type="GO" id="GO:0004347">
    <property type="term" value="F:glucose-6-phosphate isomerase activity"/>
    <property type="evidence" value="ECO:0007669"/>
    <property type="project" value="UniProtKB-EC"/>
</dbReference>
<dbReference type="SUPFAM" id="SSF53697">
    <property type="entry name" value="SIS domain"/>
    <property type="match status" value="1"/>
</dbReference>
<keyword evidence="1" id="KW-0312">Gluconeogenesis</keyword>
<evidence type="ECO:0000313" key="5">
    <source>
        <dbReference type="Proteomes" id="UP000318017"/>
    </source>
</evidence>
<dbReference type="AlphaFoldDB" id="A0A518GH31"/>
<evidence type="ECO:0000313" key="4">
    <source>
        <dbReference type="EMBL" id="QDV27906.1"/>
    </source>
</evidence>
<dbReference type="Pfam" id="PF00342">
    <property type="entry name" value="PGI"/>
    <property type="match status" value="1"/>
</dbReference>
<keyword evidence="2" id="KW-0324">Glycolysis</keyword>
<dbReference type="GO" id="GO:0006096">
    <property type="term" value="P:glycolytic process"/>
    <property type="evidence" value="ECO:0007669"/>
    <property type="project" value="UniProtKB-KW"/>
</dbReference>
<dbReference type="EC" id="5.3.1.9" evidence="4"/>
<dbReference type="InterPro" id="IPR046348">
    <property type="entry name" value="SIS_dom_sf"/>
</dbReference>
<evidence type="ECO:0000256" key="3">
    <source>
        <dbReference type="ARBA" id="ARBA00023235"/>
    </source>
</evidence>
<keyword evidence="3 4" id="KW-0413">Isomerase</keyword>
<dbReference type="PANTHER" id="PTHR11469">
    <property type="entry name" value="GLUCOSE-6-PHOSPHATE ISOMERASE"/>
    <property type="match status" value="1"/>
</dbReference>
<dbReference type="Gene3D" id="3.40.50.10490">
    <property type="entry name" value="Glucose-6-phosphate isomerase like protein, domain 1"/>
    <property type="match status" value="2"/>
</dbReference>
<organism evidence="4 5">
    <name type="scientific">Aureliella helgolandensis</name>
    <dbReference type="NCBI Taxonomy" id="2527968"/>
    <lineage>
        <taxon>Bacteria</taxon>
        <taxon>Pseudomonadati</taxon>
        <taxon>Planctomycetota</taxon>
        <taxon>Planctomycetia</taxon>
        <taxon>Pirellulales</taxon>
        <taxon>Pirellulaceae</taxon>
        <taxon>Aureliella</taxon>
    </lineage>
</organism>
<dbReference type="InterPro" id="IPR001672">
    <property type="entry name" value="G6P_Isomerase"/>
</dbReference>
<name>A0A518GH31_9BACT</name>
<dbReference type="RefSeq" id="WP_145086029.1">
    <property type="nucleotide sequence ID" value="NZ_CP036298.1"/>
</dbReference>